<keyword evidence="4 6" id="KW-0573">Peptidoglycan synthesis</keyword>
<dbReference type="InterPro" id="IPR050979">
    <property type="entry name" value="LD-transpeptidase"/>
</dbReference>
<dbReference type="GO" id="GO:0005576">
    <property type="term" value="C:extracellular region"/>
    <property type="evidence" value="ECO:0007669"/>
    <property type="project" value="TreeGrafter"/>
</dbReference>
<evidence type="ECO:0000256" key="3">
    <source>
        <dbReference type="ARBA" id="ARBA00022960"/>
    </source>
</evidence>
<dbReference type="Gene3D" id="3.10.20.800">
    <property type="match status" value="1"/>
</dbReference>
<proteinExistence type="predicted"/>
<evidence type="ECO:0000259" key="9">
    <source>
        <dbReference type="PROSITE" id="PS52029"/>
    </source>
</evidence>
<dbReference type="GO" id="GO:0071555">
    <property type="term" value="P:cell wall organization"/>
    <property type="evidence" value="ECO:0007669"/>
    <property type="project" value="UniProtKB-UniRule"/>
</dbReference>
<dbReference type="GO" id="GO:0018104">
    <property type="term" value="P:peptidoglycan-protein cross-linking"/>
    <property type="evidence" value="ECO:0007669"/>
    <property type="project" value="TreeGrafter"/>
</dbReference>
<dbReference type="PANTHER" id="PTHR30582">
    <property type="entry name" value="L,D-TRANSPEPTIDASE"/>
    <property type="match status" value="1"/>
</dbReference>
<dbReference type="AlphaFoldDB" id="U2LW62"/>
<protein>
    <recommendedName>
        <fullName evidence="9">L,D-TPase catalytic domain-containing protein</fullName>
    </recommendedName>
</protein>
<gene>
    <name evidence="10" type="ORF">RUMCAL_02234</name>
</gene>
<evidence type="ECO:0000313" key="10">
    <source>
        <dbReference type="EMBL" id="ERJ93719.1"/>
    </source>
</evidence>
<feature type="compositionally biased region" description="Basic and acidic residues" evidence="7">
    <location>
        <begin position="89"/>
        <end position="100"/>
    </location>
</feature>
<feature type="region of interest" description="Disordered" evidence="7">
    <location>
        <begin position="18"/>
        <end position="149"/>
    </location>
</feature>
<comment type="caution">
    <text evidence="10">The sequence shown here is derived from an EMBL/GenBank/DDBJ whole genome shotgun (WGS) entry which is preliminary data.</text>
</comment>
<evidence type="ECO:0000256" key="8">
    <source>
        <dbReference type="SAM" id="Phobius"/>
    </source>
</evidence>
<evidence type="ECO:0000256" key="6">
    <source>
        <dbReference type="PROSITE-ProRule" id="PRU01373"/>
    </source>
</evidence>
<dbReference type="eggNOG" id="COG1376">
    <property type="taxonomic scope" value="Bacteria"/>
</dbReference>
<evidence type="ECO:0000256" key="1">
    <source>
        <dbReference type="ARBA" id="ARBA00004752"/>
    </source>
</evidence>
<dbReference type="GO" id="GO:0008360">
    <property type="term" value="P:regulation of cell shape"/>
    <property type="evidence" value="ECO:0007669"/>
    <property type="project" value="UniProtKB-UniRule"/>
</dbReference>
<dbReference type="InterPro" id="IPR038054">
    <property type="entry name" value="LD_TPept-like_central_sf"/>
</dbReference>
<feature type="compositionally biased region" description="Polar residues" evidence="7">
    <location>
        <begin position="21"/>
        <end position="36"/>
    </location>
</feature>
<keyword evidence="11" id="KW-1185">Reference proteome</keyword>
<dbReference type="PANTHER" id="PTHR30582:SF33">
    <property type="entry name" value="EXPORTED PROTEIN"/>
    <property type="match status" value="1"/>
</dbReference>
<evidence type="ECO:0000256" key="5">
    <source>
        <dbReference type="ARBA" id="ARBA00023316"/>
    </source>
</evidence>
<keyword evidence="8" id="KW-1133">Transmembrane helix</keyword>
<dbReference type="Gene3D" id="2.40.440.10">
    <property type="entry name" value="L,D-transpeptidase catalytic domain-like"/>
    <property type="match status" value="1"/>
</dbReference>
<feature type="domain" description="L,D-TPase catalytic" evidence="9">
    <location>
        <begin position="500"/>
        <end position="623"/>
    </location>
</feature>
<dbReference type="EMBL" id="AWVF01000276">
    <property type="protein sequence ID" value="ERJ93719.1"/>
    <property type="molecule type" value="Genomic_DNA"/>
</dbReference>
<feature type="compositionally biased region" description="Low complexity" evidence="7">
    <location>
        <begin position="111"/>
        <end position="125"/>
    </location>
</feature>
<keyword evidence="3 6" id="KW-0133">Cell shape</keyword>
<evidence type="ECO:0000256" key="4">
    <source>
        <dbReference type="ARBA" id="ARBA00022984"/>
    </source>
</evidence>
<feature type="compositionally biased region" description="Polar residues" evidence="7">
    <location>
        <begin position="69"/>
        <end position="88"/>
    </location>
</feature>
<dbReference type="Pfam" id="PF03734">
    <property type="entry name" value="YkuD"/>
    <property type="match status" value="1"/>
</dbReference>
<dbReference type="InterPro" id="IPR038063">
    <property type="entry name" value="Transpep_catalytic_dom"/>
</dbReference>
<evidence type="ECO:0000313" key="11">
    <source>
        <dbReference type="Proteomes" id="UP000016662"/>
    </source>
</evidence>
<accession>U2LW62</accession>
<dbReference type="UniPathway" id="UPA00219"/>
<dbReference type="CDD" id="cd16913">
    <property type="entry name" value="YkuD_like"/>
    <property type="match status" value="1"/>
</dbReference>
<feature type="active site" description="Nucleophile" evidence="6">
    <location>
        <position position="599"/>
    </location>
</feature>
<dbReference type="PROSITE" id="PS52029">
    <property type="entry name" value="LD_TPASE"/>
    <property type="match status" value="1"/>
</dbReference>
<evidence type="ECO:0000256" key="7">
    <source>
        <dbReference type="SAM" id="MobiDB-lite"/>
    </source>
</evidence>
<dbReference type="GO" id="GO:0071972">
    <property type="term" value="F:peptidoglycan L,D-transpeptidase activity"/>
    <property type="evidence" value="ECO:0007669"/>
    <property type="project" value="TreeGrafter"/>
</dbReference>
<dbReference type="SUPFAM" id="SSF141523">
    <property type="entry name" value="L,D-transpeptidase catalytic domain-like"/>
    <property type="match status" value="1"/>
</dbReference>
<dbReference type="STRING" id="411473.RUMCAL_02234"/>
<comment type="pathway">
    <text evidence="1 6">Cell wall biogenesis; peptidoglycan biosynthesis.</text>
</comment>
<dbReference type="GO" id="GO:0016740">
    <property type="term" value="F:transferase activity"/>
    <property type="evidence" value="ECO:0007669"/>
    <property type="project" value="UniProtKB-KW"/>
</dbReference>
<dbReference type="SUPFAM" id="SSF143985">
    <property type="entry name" value="L,D-transpeptidase pre-catalytic domain-like"/>
    <property type="match status" value="1"/>
</dbReference>
<dbReference type="HOGENOM" id="CLU_022707_2_1_9"/>
<feature type="active site" description="Proton donor/acceptor" evidence="6">
    <location>
        <position position="579"/>
    </location>
</feature>
<keyword evidence="8" id="KW-0472">Membrane</keyword>
<sequence>MKFNDAVFRTALVPWKKGKMTVNNKDQSPAGNASKQHLTKDEMREKIKASLAAKEATEFQSSSPKPSSERFSGQNRPASRSPENSSASERTRSDKARQIHDAVSSGYAYDQPRQQRAPQPQHQQRSGGNVATAQRPPRPTPPRHYEPVREESNAGKICIIIGIAVLAVLLLSYIAGLAVYHSKFLPKTYVNGVDIGGMTAEEASDAVLNTAQDMGLTFIPKSGDPITFKGSSFGCTVTLPDNALTEPADESHALWFRKLFSKTEYTVKMQDSYSEDALVSLIAAYDWGNVPPTDAKVVQNEDGSFTIQPEDNGNMVDTQKLSDYTVAQMREGNNTIQMADSDCYKKAAVTAESLEPTLALYNKIGAVEITYDMTDREEIFDPVGTEKLDHATIMDWITTDGDDITVDTDKASAWVQEHIADKYDTLVTGYNFKFKATEDGEITLPIGSDGIYGWKTNVSATVEKLVDYIKAGEAVTIEPVYKVEGFRMNSNAGVTYTGNTYIEVDICHQHLWYYVNGELFLESDVVTGKESDPTRATPPGAYKVWSRESPRKLGTYAVQGYETWVNYWMPVTYTGIGLHDLNRSAYGGDIYINNGSHGCINLPLDVAKKIYDKVTINTPVMIVP</sequence>
<organism evidence="10 11">
    <name type="scientific">Ruminococcus callidus ATCC 27760</name>
    <dbReference type="NCBI Taxonomy" id="411473"/>
    <lineage>
        <taxon>Bacteria</taxon>
        <taxon>Bacillati</taxon>
        <taxon>Bacillota</taxon>
        <taxon>Clostridia</taxon>
        <taxon>Eubacteriales</taxon>
        <taxon>Oscillospiraceae</taxon>
        <taxon>Ruminococcus</taxon>
    </lineage>
</organism>
<keyword evidence="2" id="KW-0808">Transferase</keyword>
<keyword evidence="5 6" id="KW-0961">Cell wall biogenesis/degradation</keyword>
<dbReference type="InterPro" id="IPR005490">
    <property type="entry name" value="LD_TPept_cat_dom"/>
</dbReference>
<dbReference type="Proteomes" id="UP000016662">
    <property type="component" value="Unassembled WGS sequence"/>
</dbReference>
<evidence type="ECO:0000256" key="2">
    <source>
        <dbReference type="ARBA" id="ARBA00022679"/>
    </source>
</evidence>
<name>U2LW62_9FIRM</name>
<feature type="compositionally biased region" description="Basic and acidic residues" evidence="7">
    <location>
        <begin position="38"/>
        <end position="48"/>
    </location>
</feature>
<keyword evidence="8" id="KW-0812">Transmembrane</keyword>
<feature type="transmembrane region" description="Helical" evidence="8">
    <location>
        <begin position="157"/>
        <end position="180"/>
    </location>
</feature>
<reference evidence="10 11" key="1">
    <citation type="submission" date="2013-07" db="EMBL/GenBank/DDBJ databases">
        <authorList>
            <person name="Weinstock G."/>
            <person name="Sodergren E."/>
            <person name="Wylie T."/>
            <person name="Fulton L."/>
            <person name="Fulton R."/>
            <person name="Fronick C."/>
            <person name="O'Laughlin M."/>
            <person name="Godfrey J."/>
            <person name="Miner T."/>
            <person name="Herter B."/>
            <person name="Appelbaum E."/>
            <person name="Cordes M."/>
            <person name="Lek S."/>
            <person name="Wollam A."/>
            <person name="Pepin K.H."/>
            <person name="Palsikar V.B."/>
            <person name="Mitreva M."/>
            <person name="Wilson R.K."/>
        </authorList>
    </citation>
    <scope>NUCLEOTIDE SEQUENCE [LARGE SCALE GENOMIC DNA]</scope>
    <source>
        <strain evidence="10 11">ATCC 27760</strain>
    </source>
</reference>
<dbReference type="PATRIC" id="fig|411473.3.peg.1848"/>